<dbReference type="GO" id="GO:0005634">
    <property type="term" value="C:nucleus"/>
    <property type="evidence" value="ECO:0007669"/>
    <property type="project" value="TreeGrafter"/>
</dbReference>
<feature type="compositionally biased region" description="Basic residues" evidence="1">
    <location>
        <begin position="303"/>
        <end position="324"/>
    </location>
</feature>
<evidence type="ECO:0000313" key="3">
    <source>
        <dbReference type="EMBL" id="KAK2143017.1"/>
    </source>
</evidence>
<dbReference type="Proteomes" id="UP001208570">
    <property type="component" value="Unassembled WGS sequence"/>
</dbReference>
<feature type="domain" description="PWWP" evidence="2">
    <location>
        <begin position="507"/>
        <end position="567"/>
    </location>
</feature>
<organism evidence="3 4">
    <name type="scientific">Paralvinella palmiformis</name>
    <dbReference type="NCBI Taxonomy" id="53620"/>
    <lineage>
        <taxon>Eukaryota</taxon>
        <taxon>Metazoa</taxon>
        <taxon>Spiralia</taxon>
        <taxon>Lophotrochozoa</taxon>
        <taxon>Annelida</taxon>
        <taxon>Polychaeta</taxon>
        <taxon>Sedentaria</taxon>
        <taxon>Canalipalpata</taxon>
        <taxon>Terebellida</taxon>
        <taxon>Terebelliformia</taxon>
        <taxon>Alvinellidae</taxon>
        <taxon>Paralvinella</taxon>
    </lineage>
</organism>
<evidence type="ECO:0000256" key="1">
    <source>
        <dbReference type="SAM" id="MobiDB-lite"/>
    </source>
</evidence>
<dbReference type="PANTHER" id="PTHR16112:SF22">
    <property type="entry name" value="PWWP DOMAIN-CONTAINING 2B"/>
    <property type="match status" value="1"/>
</dbReference>
<dbReference type="EMBL" id="JAODUP010000887">
    <property type="protein sequence ID" value="KAK2143017.1"/>
    <property type="molecule type" value="Genomic_DNA"/>
</dbReference>
<dbReference type="GO" id="GO:0003682">
    <property type="term" value="F:chromatin binding"/>
    <property type="evidence" value="ECO:0007669"/>
    <property type="project" value="TreeGrafter"/>
</dbReference>
<evidence type="ECO:0000259" key="2">
    <source>
        <dbReference type="PROSITE" id="PS50812"/>
    </source>
</evidence>
<dbReference type="PROSITE" id="PS50812">
    <property type="entry name" value="PWWP"/>
    <property type="match status" value="1"/>
</dbReference>
<dbReference type="AlphaFoldDB" id="A0AAD9MRF9"/>
<dbReference type="SMART" id="SM00293">
    <property type="entry name" value="PWWP"/>
    <property type="match status" value="1"/>
</dbReference>
<accession>A0AAD9MRF9</accession>
<dbReference type="Gene3D" id="2.30.30.140">
    <property type="match status" value="1"/>
</dbReference>
<keyword evidence="4" id="KW-1185">Reference proteome</keyword>
<dbReference type="CDD" id="cd20140">
    <property type="entry name" value="PWWP_PWWP2"/>
    <property type="match status" value="1"/>
</dbReference>
<reference evidence="3" key="1">
    <citation type="journal article" date="2023" name="Mol. Biol. Evol.">
        <title>Third-Generation Sequencing Reveals the Adaptive Role of the Epigenome in Three Deep-Sea Polychaetes.</title>
        <authorList>
            <person name="Perez M."/>
            <person name="Aroh O."/>
            <person name="Sun Y."/>
            <person name="Lan Y."/>
            <person name="Juniper S.K."/>
            <person name="Young C.R."/>
            <person name="Angers B."/>
            <person name="Qian P.Y."/>
        </authorList>
    </citation>
    <scope>NUCLEOTIDE SEQUENCE</scope>
    <source>
        <strain evidence="3">P08H-3</strain>
    </source>
</reference>
<dbReference type="InterPro" id="IPR000313">
    <property type="entry name" value="PWWP_dom"/>
</dbReference>
<dbReference type="GO" id="GO:0010369">
    <property type="term" value="C:chromocenter"/>
    <property type="evidence" value="ECO:0007669"/>
    <property type="project" value="TreeGrafter"/>
</dbReference>
<feature type="region of interest" description="Disordered" evidence="1">
    <location>
        <begin position="222"/>
        <end position="362"/>
    </location>
</feature>
<evidence type="ECO:0000313" key="4">
    <source>
        <dbReference type="Proteomes" id="UP001208570"/>
    </source>
</evidence>
<dbReference type="PANTHER" id="PTHR16112">
    <property type="entry name" value="METHYL-CPG BINDING PROTEIN, DROSOPHILA"/>
    <property type="match status" value="1"/>
</dbReference>
<feature type="region of interest" description="Disordered" evidence="1">
    <location>
        <begin position="152"/>
        <end position="180"/>
    </location>
</feature>
<proteinExistence type="predicted"/>
<sequence length="616" mass="68617">MADEIEEKEPLLKGSVYPVTIEDVLPDILVVCLKHGTNTYRGILLDSVKRELPCGVNFSLNTLKKDYKSAMKETSVVCGDSEAAVIPSNLPEMSAVINRHTYTLNCKSGSVHVPKEPKQDFARPLRDKNIRNMRLRPRQVLCYRCKQGIHDTPMPGNGGAHKLTSEAKPPDPASHQQTRYETRKHKLETTTHAPPQKVRRLEKTIISKSSPVIKISFAGPRGQGTVVEIPSRPNIPSDYEDGKNQFSGDEEGEAGSSELRHEEHRKMRKAHRKAEKRIKSGSADLNSKHTDAENVADSLSSGVKHKKSKHAKHKLKHKHKHRTSKEHNTGHSESNESFKENSSETTTRKTASEVDGSGNAVDGMMMQTSEVDENEVRCREQSNVIVLSPRHNLMLDCDNVKVGTPTKQYDSNTETSQELDFDFSNINEDFFGSGKSTPNGSDTENNLSDAAPFDVGGISQESLEAGFHGEFAENGSHSPHNFGPLMMKIQSRHINKVMLDDDRIIRSGDVIWGKIHGFPWWPGKVISITESLKDSGVIINQMAQISWFASSTMSHMPCTELYPFLQDFKLRYNKKKKGAYKLAVKQATIAAHSAALDLQKKTPELSEPIDVDVLDS</sequence>
<feature type="compositionally biased region" description="Basic residues" evidence="1">
    <location>
        <begin position="266"/>
        <end position="276"/>
    </location>
</feature>
<gene>
    <name evidence="3" type="ORF">LSH36_887g02018</name>
</gene>
<feature type="compositionally biased region" description="Basic and acidic residues" evidence="1">
    <location>
        <begin position="325"/>
        <end position="352"/>
    </location>
</feature>
<comment type="caution">
    <text evidence="3">The sequence shown here is derived from an EMBL/GenBank/DDBJ whole genome shotgun (WGS) entry which is preliminary data.</text>
</comment>
<dbReference type="Pfam" id="PF00855">
    <property type="entry name" value="PWWP"/>
    <property type="match status" value="1"/>
</dbReference>
<protein>
    <recommendedName>
        <fullName evidence="2">PWWP domain-containing protein</fullName>
    </recommendedName>
</protein>
<dbReference type="SUPFAM" id="SSF63748">
    <property type="entry name" value="Tudor/PWWP/MBT"/>
    <property type="match status" value="1"/>
</dbReference>
<name>A0AAD9MRF9_9ANNE</name>